<gene>
    <name evidence="2" type="ORF">PHYPSEUDO_013937</name>
</gene>
<evidence type="ECO:0000313" key="2">
    <source>
        <dbReference type="EMBL" id="KAG7376239.1"/>
    </source>
</evidence>
<organism evidence="2 3">
    <name type="scientific">Phytophthora pseudosyringae</name>
    <dbReference type="NCBI Taxonomy" id="221518"/>
    <lineage>
        <taxon>Eukaryota</taxon>
        <taxon>Sar</taxon>
        <taxon>Stramenopiles</taxon>
        <taxon>Oomycota</taxon>
        <taxon>Peronosporomycetes</taxon>
        <taxon>Peronosporales</taxon>
        <taxon>Peronosporaceae</taxon>
        <taxon>Phytophthora</taxon>
    </lineage>
</organism>
<dbReference type="AlphaFoldDB" id="A0A8T1V818"/>
<evidence type="ECO:0000313" key="3">
    <source>
        <dbReference type="Proteomes" id="UP000694044"/>
    </source>
</evidence>
<protein>
    <submittedName>
        <fullName evidence="2">Uncharacterized protein</fullName>
    </submittedName>
</protein>
<comment type="caution">
    <text evidence="2">The sequence shown here is derived from an EMBL/GenBank/DDBJ whole genome shotgun (WGS) entry which is preliminary data.</text>
</comment>
<evidence type="ECO:0000256" key="1">
    <source>
        <dbReference type="SAM" id="MobiDB-lite"/>
    </source>
</evidence>
<dbReference type="EMBL" id="JAGDFM010000759">
    <property type="protein sequence ID" value="KAG7376239.1"/>
    <property type="molecule type" value="Genomic_DNA"/>
</dbReference>
<keyword evidence="3" id="KW-1185">Reference proteome</keyword>
<feature type="compositionally biased region" description="Polar residues" evidence="1">
    <location>
        <begin position="108"/>
        <end position="122"/>
    </location>
</feature>
<dbReference type="OrthoDB" id="146777at2759"/>
<feature type="region of interest" description="Disordered" evidence="1">
    <location>
        <begin position="86"/>
        <end position="122"/>
    </location>
</feature>
<proteinExistence type="predicted"/>
<sequence>MYMARAFPPPGTARAAMVDMGSEAVAYVTPRGTKTAVVPADYAWTVVHAPTVSMNHEDANASPDVATMHQSADVELPLLTRAEAELTSDDQFATPLPPPHPLALGAQQVGTTPASTTHGSDP</sequence>
<name>A0A8T1V818_9STRA</name>
<reference evidence="2" key="1">
    <citation type="submission" date="2021-02" db="EMBL/GenBank/DDBJ databases">
        <authorList>
            <person name="Palmer J.M."/>
        </authorList>
    </citation>
    <scope>NUCLEOTIDE SEQUENCE</scope>
    <source>
        <strain evidence="2">SCRP734</strain>
    </source>
</reference>
<dbReference type="Proteomes" id="UP000694044">
    <property type="component" value="Unassembled WGS sequence"/>
</dbReference>
<accession>A0A8T1V818</accession>